<dbReference type="AlphaFoldDB" id="A0A161M6M5"/>
<gene>
    <name evidence="1" type="ORF">PS9374_00013</name>
</gene>
<proteinExistence type="predicted"/>
<name>A0A161M6M5_9ACTN</name>
<sequence>METGVPHGLACEDLRLELLLVEALQREAERLAAFPAPEG</sequence>
<organism evidence="1 2">
    <name type="scientific">Planomonospora sphaerica</name>
    <dbReference type="NCBI Taxonomy" id="161355"/>
    <lineage>
        <taxon>Bacteria</taxon>
        <taxon>Bacillati</taxon>
        <taxon>Actinomycetota</taxon>
        <taxon>Actinomycetes</taxon>
        <taxon>Streptosporangiales</taxon>
        <taxon>Streptosporangiaceae</taxon>
        <taxon>Planomonospora</taxon>
    </lineage>
</organism>
<reference evidence="1 2" key="1">
    <citation type="journal article" date="2016" name="Genome Announc.">
        <title>Draft Genome Sequence of Planomonospora sphaerica JCM9374, a Rare Actinomycete.</title>
        <authorList>
            <person name="Dohra H."/>
            <person name="Suzuki T."/>
            <person name="Inoue Y."/>
            <person name="Kodani S."/>
        </authorList>
    </citation>
    <scope>NUCLEOTIDE SEQUENCE [LARGE SCALE GENOMIC DNA]</scope>
    <source>
        <strain evidence="1 2">JCM 9374</strain>
    </source>
</reference>
<comment type="caution">
    <text evidence="1">The sequence shown here is derived from an EMBL/GenBank/DDBJ whole genome shotgun (WGS) entry which is preliminary data.</text>
</comment>
<evidence type="ECO:0000313" key="1">
    <source>
        <dbReference type="EMBL" id="GAT64383.1"/>
    </source>
</evidence>
<accession>A0A161M6M5</accession>
<dbReference type="Proteomes" id="UP000077701">
    <property type="component" value="Unassembled WGS sequence"/>
</dbReference>
<evidence type="ECO:0000313" key="2">
    <source>
        <dbReference type="Proteomes" id="UP000077701"/>
    </source>
</evidence>
<dbReference type="EMBL" id="BDCX01000001">
    <property type="protein sequence ID" value="GAT64383.1"/>
    <property type="molecule type" value="Genomic_DNA"/>
</dbReference>
<dbReference type="STRING" id="161355.PS9374_00013"/>
<keyword evidence="2" id="KW-1185">Reference proteome</keyword>
<protein>
    <submittedName>
        <fullName evidence="1">Uncharacterized protein</fullName>
    </submittedName>
</protein>
<reference evidence="2" key="2">
    <citation type="submission" date="2016-04" db="EMBL/GenBank/DDBJ databases">
        <title>Planomonospora sphaerica JCM9374 whole genome shotgun sequence.</title>
        <authorList>
            <person name="Suzuki T."/>
            <person name="Dohra H."/>
            <person name="Kodani S."/>
        </authorList>
    </citation>
    <scope>NUCLEOTIDE SEQUENCE [LARGE SCALE GENOMIC DNA]</scope>
    <source>
        <strain evidence="2">JCM 9374</strain>
    </source>
</reference>